<evidence type="ECO:0000256" key="4">
    <source>
        <dbReference type="ARBA" id="ARBA00022272"/>
    </source>
</evidence>
<evidence type="ECO:0000256" key="8">
    <source>
        <dbReference type="ARBA" id="ARBA00023235"/>
    </source>
</evidence>
<evidence type="ECO:0000313" key="11">
    <source>
        <dbReference type="EMBL" id="MBW7473433.1"/>
    </source>
</evidence>
<comment type="similarity">
    <text evidence="9">Belongs to the TrpF family.</text>
</comment>
<keyword evidence="12" id="KW-1185">Reference proteome</keyword>
<keyword evidence="8 9" id="KW-0413">Isomerase</keyword>
<evidence type="ECO:0000256" key="7">
    <source>
        <dbReference type="ARBA" id="ARBA00023141"/>
    </source>
</evidence>
<comment type="pathway">
    <text evidence="2 9">Amino-acid biosynthesis; L-tryptophan biosynthesis; L-tryptophan from chorismate: step 3/5.</text>
</comment>
<dbReference type="InterPro" id="IPR001240">
    <property type="entry name" value="PRAI_dom"/>
</dbReference>
<dbReference type="PANTHER" id="PTHR42894:SF1">
    <property type="entry name" value="N-(5'-PHOSPHORIBOSYL)ANTHRANILATE ISOMERASE"/>
    <property type="match status" value="1"/>
</dbReference>
<dbReference type="SUPFAM" id="SSF51366">
    <property type="entry name" value="Ribulose-phoshate binding barrel"/>
    <property type="match status" value="1"/>
</dbReference>
<gene>
    <name evidence="9" type="primary">trpF</name>
    <name evidence="11" type="ORF">K0T92_01585</name>
</gene>
<keyword evidence="6 9" id="KW-0822">Tryptophan biosynthesis</keyword>
<dbReference type="HAMAP" id="MF_00135">
    <property type="entry name" value="PRAI"/>
    <property type="match status" value="1"/>
</dbReference>
<dbReference type="Proteomes" id="UP000812277">
    <property type="component" value="Unassembled WGS sequence"/>
</dbReference>
<dbReference type="EC" id="5.3.1.24" evidence="3 9"/>
<evidence type="ECO:0000256" key="9">
    <source>
        <dbReference type="HAMAP-Rule" id="MF_00135"/>
    </source>
</evidence>
<evidence type="ECO:0000256" key="6">
    <source>
        <dbReference type="ARBA" id="ARBA00022822"/>
    </source>
</evidence>
<protein>
    <recommendedName>
        <fullName evidence="4 9">N-(5'-phosphoribosyl)anthranilate isomerase</fullName>
        <shortName evidence="9">PRAI</shortName>
        <ecNumber evidence="3 9">5.3.1.24</ecNumber>
    </recommendedName>
</protein>
<dbReference type="RefSeq" id="WP_219870664.1">
    <property type="nucleotide sequence ID" value="NZ_JAHZIJ010000001.1"/>
</dbReference>
<keyword evidence="7 9" id="KW-0057">Aromatic amino acid biosynthesis</keyword>
<dbReference type="InterPro" id="IPR044643">
    <property type="entry name" value="TrpF_fam"/>
</dbReference>
<dbReference type="Pfam" id="PF00697">
    <property type="entry name" value="PRAI"/>
    <property type="match status" value="1"/>
</dbReference>
<accession>A0ABS7D0N4</accession>
<evidence type="ECO:0000256" key="5">
    <source>
        <dbReference type="ARBA" id="ARBA00022605"/>
    </source>
</evidence>
<evidence type="ECO:0000256" key="3">
    <source>
        <dbReference type="ARBA" id="ARBA00012572"/>
    </source>
</evidence>
<dbReference type="PANTHER" id="PTHR42894">
    <property type="entry name" value="N-(5'-PHOSPHORIBOSYL)ANTHRANILATE ISOMERASE"/>
    <property type="match status" value="1"/>
</dbReference>
<keyword evidence="5 9" id="KW-0028">Amino-acid biosynthesis</keyword>
<sequence>MCAEKLRDTRVKICGLRDADTIRAMDGLAVDEIGLLFAKSKRQVSPSLAGELILEARKLRSPSGGAPRVVGVFVNGVLEELRELLKTAPLDVIQLHGEETPEICGAIRSELGIDVWKVFSVTGEEEAIASDGRRILLAGPARLERYRGTVDAVLIDTAGGGTGQAFDWSVIDSYVEAARAIGVPLYVAGGLHPDNVAELLEGYAPDGVDVSSGVESDGWKDTDKIRLFVERVKRT</sequence>
<evidence type="ECO:0000259" key="10">
    <source>
        <dbReference type="Pfam" id="PF00697"/>
    </source>
</evidence>
<dbReference type="InterPro" id="IPR011060">
    <property type="entry name" value="RibuloseP-bd_barrel"/>
</dbReference>
<comment type="caution">
    <text evidence="11">The sequence shown here is derived from an EMBL/GenBank/DDBJ whole genome shotgun (WGS) entry which is preliminary data.</text>
</comment>
<dbReference type="InterPro" id="IPR013785">
    <property type="entry name" value="Aldolase_TIM"/>
</dbReference>
<dbReference type="EMBL" id="JAHZIJ010000001">
    <property type="protein sequence ID" value="MBW7473433.1"/>
    <property type="molecule type" value="Genomic_DNA"/>
</dbReference>
<reference evidence="11 12" key="1">
    <citation type="submission" date="2021-07" db="EMBL/GenBank/DDBJ databases">
        <title>Paenibacillus radiodurans sp. nov., isolated from the southeastern edge of Tengger Desert.</title>
        <authorList>
            <person name="Zhang G."/>
        </authorList>
    </citation>
    <scope>NUCLEOTIDE SEQUENCE [LARGE SCALE GENOMIC DNA]</scope>
    <source>
        <strain evidence="11 12">DT7-4</strain>
    </source>
</reference>
<evidence type="ECO:0000256" key="2">
    <source>
        <dbReference type="ARBA" id="ARBA00004664"/>
    </source>
</evidence>
<organism evidence="11 12">
    <name type="scientific">Paenibacillus oenotherae</name>
    <dbReference type="NCBI Taxonomy" id="1435645"/>
    <lineage>
        <taxon>Bacteria</taxon>
        <taxon>Bacillati</taxon>
        <taxon>Bacillota</taxon>
        <taxon>Bacilli</taxon>
        <taxon>Bacillales</taxon>
        <taxon>Paenibacillaceae</taxon>
        <taxon>Paenibacillus</taxon>
    </lineage>
</organism>
<dbReference type="Gene3D" id="3.20.20.70">
    <property type="entry name" value="Aldolase class I"/>
    <property type="match status" value="1"/>
</dbReference>
<feature type="domain" description="N-(5'phosphoribosyl) anthranilate isomerase (PRAI)" evidence="10">
    <location>
        <begin position="11"/>
        <end position="230"/>
    </location>
</feature>
<proteinExistence type="inferred from homology"/>
<dbReference type="CDD" id="cd00405">
    <property type="entry name" value="PRAI"/>
    <property type="match status" value="1"/>
</dbReference>
<evidence type="ECO:0000313" key="12">
    <source>
        <dbReference type="Proteomes" id="UP000812277"/>
    </source>
</evidence>
<name>A0ABS7D0N4_9BACL</name>
<evidence type="ECO:0000256" key="1">
    <source>
        <dbReference type="ARBA" id="ARBA00001164"/>
    </source>
</evidence>
<comment type="catalytic activity">
    <reaction evidence="1 9">
        <text>N-(5-phospho-beta-D-ribosyl)anthranilate = 1-(2-carboxyphenylamino)-1-deoxy-D-ribulose 5-phosphate</text>
        <dbReference type="Rhea" id="RHEA:21540"/>
        <dbReference type="ChEBI" id="CHEBI:18277"/>
        <dbReference type="ChEBI" id="CHEBI:58613"/>
        <dbReference type="EC" id="5.3.1.24"/>
    </reaction>
</comment>
<dbReference type="GO" id="GO:0016853">
    <property type="term" value="F:isomerase activity"/>
    <property type="evidence" value="ECO:0007669"/>
    <property type="project" value="UniProtKB-KW"/>
</dbReference>